<dbReference type="Gene3D" id="3.30.450.20">
    <property type="entry name" value="PAS domain"/>
    <property type="match status" value="1"/>
</dbReference>
<dbReference type="PROSITE" id="PS50109">
    <property type="entry name" value="HIS_KIN"/>
    <property type="match status" value="1"/>
</dbReference>
<accession>A0A6G8QFE4</accession>
<dbReference type="AlphaFoldDB" id="A0A6G8QFE4"/>
<evidence type="ECO:0000256" key="5">
    <source>
        <dbReference type="ARBA" id="ARBA00022679"/>
    </source>
</evidence>
<evidence type="ECO:0000259" key="8">
    <source>
        <dbReference type="PROSITE" id="PS50112"/>
    </source>
</evidence>
<sequence>MVGTIQDITDRKRAEEAVRESERRFRALFENSGDALIVHDRSGKVVDCNREACRSLGYTREEFLTLRVRDFSVDVLSEEEKASLGEDTPWGRAMRTAPGEIVGFHENVHRRKDGTTFPVEVGIGSIDIGGRRLIFASARDITERKRAEAELDALVEELRRSNAELEQFAYVASHDLQEPLRMVSSFTQLLRRRYGGQLDETADEFIEYAVDGANRMQTLINALLEYSRLGTRGSPHAPVDTEKAFDAAIANLRNAVEESGAEIVSGGLPVVNGDEVQLMQLFQNLIANAIKFRGRSPR</sequence>
<dbReference type="PANTHER" id="PTHR43304:SF1">
    <property type="entry name" value="PAC DOMAIN-CONTAINING PROTEIN"/>
    <property type="match status" value="1"/>
</dbReference>
<proteinExistence type="predicted"/>
<dbReference type="InterPro" id="IPR003661">
    <property type="entry name" value="HisK_dim/P_dom"/>
</dbReference>
<dbReference type="Pfam" id="PF00512">
    <property type="entry name" value="HisKA"/>
    <property type="match status" value="1"/>
</dbReference>
<gene>
    <name evidence="10" type="ORF">GBA63_10150</name>
</gene>
<dbReference type="InterPro" id="IPR035965">
    <property type="entry name" value="PAS-like_dom_sf"/>
</dbReference>
<keyword evidence="6" id="KW-0418">Kinase</keyword>
<dbReference type="Pfam" id="PF13426">
    <property type="entry name" value="PAS_9"/>
    <property type="match status" value="1"/>
</dbReference>
<comment type="subcellular location">
    <subcellularLocation>
        <location evidence="2">Cell membrane</location>
    </subcellularLocation>
</comment>
<dbReference type="InterPro" id="IPR036890">
    <property type="entry name" value="HATPase_C_sf"/>
</dbReference>
<evidence type="ECO:0000256" key="4">
    <source>
        <dbReference type="ARBA" id="ARBA00022553"/>
    </source>
</evidence>
<organism evidence="10 11">
    <name type="scientific">Rubrobacter tropicus</name>
    <dbReference type="NCBI Taxonomy" id="2653851"/>
    <lineage>
        <taxon>Bacteria</taxon>
        <taxon>Bacillati</taxon>
        <taxon>Actinomycetota</taxon>
        <taxon>Rubrobacteria</taxon>
        <taxon>Rubrobacterales</taxon>
        <taxon>Rubrobacteraceae</taxon>
        <taxon>Rubrobacter</taxon>
    </lineage>
</organism>
<dbReference type="InterPro" id="IPR052162">
    <property type="entry name" value="Sensor_kinase/Photoreceptor"/>
</dbReference>
<evidence type="ECO:0000256" key="1">
    <source>
        <dbReference type="ARBA" id="ARBA00000085"/>
    </source>
</evidence>
<dbReference type="PANTHER" id="PTHR43304">
    <property type="entry name" value="PHYTOCHROME-LIKE PROTEIN CPH1"/>
    <property type="match status" value="1"/>
</dbReference>
<dbReference type="SUPFAM" id="SSF47384">
    <property type="entry name" value="Homodimeric domain of signal transducing histidine kinase"/>
    <property type="match status" value="1"/>
</dbReference>
<dbReference type="SMART" id="SM00091">
    <property type="entry name" value="PAS"/>
    <property type="match status" value="1"/>
</dbReference>
<dbReference type="Gene3D" id="3.30.565.10">
    <property type="entry name" value="Histidine kinase-like ATPase, C-terminal domain"/>
    <property type="match status" value="1"/>
</dbReference>
<dbReference type="InterPro" id="IPR005467">
    <property type="entry name" value="His_kinase_dom"/>
</dbReference>
<dbReference type="Proteomes" id="UP000501452">
    <property type="component" value="Chromosome"/>
</dbReference>
<protein>
    <recommendedName>
        <fullName evidence="3">histidine kinase</fullName>
        <ecNumber evidence="3">2.7.13.3</ecNumber>
    </recommendedName>
</protein>
<dbReference type="SMART" id="SM00388">
    <property type="entry name" value="HisKA"/>
    <property type="match status" value="1"/>
</dbReference>
<evidence type="ECO:0000313" key="10">
    <source>
        <dbReference type="EMBL" id="QIN85121.1"/>
    </source>
</evidence>
<dbReference type="KEGG" id="rub:GBA63_10150"/>
<name>A0A6G8QFE4_9ACTN</name>
<dbReference type="GO" id="GO:0000155">
    <property type="term" value="F:phosphorelay sensor kinase activity"/>
    <property type="evidence" value="ECO:0007669"/>
    <property type="project" value="InterPro"/>
</dbReference>
<dbReference type="EMBL" id="CP045119">
    <property type="protein sequence ID" value="QIN85121.1"/>
    <property type="molecule type" value="Genomic_DNA"/>
</dbReference>
<evidence type="ECO:0000313" key="11">
    <source>
        <dbReference type="Proteomes" id="UP000501452"/>
    </source>
</evidence>
<evidence type="ECO:0000256" key="6">
    <source>
        <dbReference type="ARBA" id="ARBA00022777"/>
    </source>
</evidence>
<evidence type="ECO:0000259" key="9">
    <source>
        <dbReference type="PROSITE" id="PS50113"/>
    </source>
</evidence>
<dbReference type="PROSITE" id="PS50113">
    <property type="entry name" value="PAC"/>
    <property type="match status" value="2"/>
</dbReference>
<keyword evidence="5" id="KW-0808">Transferase</keyword>
<dbReference type="InterPro" id="IPR000014">
    <property type="entry name" value="PAS"/>
</dbReference>
<dbReference type="InterPro" id="IPR036097">
    <property type="entry name" value="HisK_dim/P_sf"/>
</dbReference>
<evidence type="ECO:0000256" key="3">
    <source>
        <dbReference type="ARBA" id="ARBA00012438"/>
    </source>
</evidence>
<dbReference type="SUPFAM" id="SSF55874">
    <property type="entry name" value="ATPase domain of HSP90 chaperone/DNA topoisomerase II/histidine kinase"/>
    <property type="match status" value="1"/>
</dbReference>
<keyword evidence="11" id="KW-1185">Reference proteome</keyword>
<feature type="domain" description="PAC" evidence="9">
    <location>
        <begin position="102"/>
        <end position="153"/>
    </location>
</feature>
<dbReference type="EC" id="2.7.13.3" evidence="3"/>
<dbReference type="InterPro" id="IPR000700">
    <property type="entry name" value="PAS-assoc_C"/>
</dbReference>
<dbReference type="GO" id="GO:0005886">
    <property type="term" value="C:plasma membrane"/>
    <property type="evidence" value="ECO:0007669"/>
    <property type="project" value="UniProtKB-SubCell"/>
</dbReference>
<feature type="domain" description="Histidine kinase" evidence="7">
    <location>
        <begin position="171"/>
        <end position="298"/>
    </location>
</feature>
<keyword evidence="4" id="KW-0597">Phosphoprotein</keyword>
<dbReference type="CDD" id="cd00082">
    <property type="entry name" value="HisKA"/>
    <property type="match status" value="1"/>
</dbReference>
<dbReference type="CDD" id="cd00130">
    <property type="entry name" value="PAS"/>
    <property type="match status" value="1"/>
</dbReference>
<evidence type="ECO:0000256" key="2">
    <source>
        <dbReference type="ARBA" id="ARBA00004236"/>
    </source>
</evidence>
<feature type="domain" description="PAC" evidence="9">
    <location>
        <begin position="1"/>
        <end position="20"/>
    </location>
</feature>
<feature type="domain" description="PAS" evidence="8">
    <location>
        <begin position="21"/>
        <end position="64"/>
    </location>
</feature>
<comment type="catalytic activity">
    <reaction evidence="1">
        <text>ATP + protein L-histidine = ADP + protein N-phospho-L-histidine.</text>
        <dbReference type="EC" id="2.7.13.3"/>
    </reaction>
</comment>
<dbReference type="NCBIfam" id="TIGR00229">
    <property type="entry name" value="sensory_box"/>
    <property type="match status" value="1"/>
</dbReference>
<reference evidence="10 11" key="1">
    <citation type="submission" date="2019-10" db="EMBL/GenBank/DDBJ databases">
        <title>Rubrobacter sp nov SCSIO 52090 isolated from a deep-sea sediment in the South China Sea.</title>
        <authorList>
            <person name="Chen R.W."/>
        </authorList>
    </citation>
    <scope>NUCLEOTIDE SEQUENCE [LARGE SCALE GENOMIC DNA]</scope>
    <source>
        <strain evidence="10 11">SCSIO 52909</strain>
    </source>
</reference>
<dbReference type="PROSITE" id="PS50112">
    <property type="entry name" value="PAS"/>
    <property type="match status" value="1"/>
</dbReference>
<dbReference type="SUPFAM" id="SSF55785">
    <property type="entry name" value="PYP-like sensor domain (PAS domain)"/>
    <property type="match status" value="1"/>
</dbReference>
<evidence type="ECO:0000259" key="7">
    <source>
        <dbReference type="PROSITE" id="PS50109"/>
    </source>
</evidence>
<dbReference type="Gene3D" id="1.10.287.130">
    <property type="match status" value="1"/>
</dbReference>